<evidence type="ECO:0000313" key="7">
    <source>
        <dbReference type="EMBL" id="PFH56071.1"/>
    </source>
</evidence>
<feature type="transmembrane region" description="Helical" evidence="5">
    <location>
        <begin position="35"/>
        <end position="55"/>
    </location>
</feature>
<dbReference type="Proteomes" id="UP000037136">
    <property type="component" value="Unassembled WGS sequence"/>
</dbReference>
<dbReference type="Pfam" id="PF04116">
    <property type="entry name" value="FA_hydroxylase"/>
    <property type="match status" value="1"/>
</dbReference>
<organism evidence="7 8">
    <name type="scientific">Ophiocordyceps unilateralis</name>
    <name type="common">Zombie-ant fungus</name>
    <name type="synonym">Torrubia unilateralis</name>
    <dbReference type="NCBI Taxonomy" id="268505"/>
    <lineage>
        <taxon>Eukaryota</taxon>
        <taxon>Fungi</taxon>
        <taxon>Dikarya</taxon>
        <taxon>Ascomycota</taxon>
        <taxon>Pezizomycotina</taxon>
        <taxon>Sordariomycetes</taxon>
        <taxon>Hypocreomycetidae</taxon>
        <taxon>Hypocreales</taxon>
        <taxon>Ophiocordycipitaceae</taxon>
        <taxon>Ophiocordyceps</taxon>
    </lineage>
</organism>
<sequence length="282" mass="32409">MGTKLLSPSDLWQHVVANYDPFTIKFTGLAVVNLISWWIPCVVFVSLEYIMPSFARRHKMQPEAKSPTGRQLRRCVLVAFGNHLLALVEYIALSHLFSTRAYPAGNRFDARLPSLGRFLVEFLLSFILREIMFYYGHRAFHWRPLYRRIHKIHHEFTAPIAFASQYAHPLEYVTSDTLPIMLPPMLLRTHIVSTWAFTAGTLFTSTIIHSGYDFFYQAAWMHDRHHEGANAYFGAFGALGLLDWAHGTVEKNRKVKSRCWQSSCNGTEQKELELLNAKGTGM</sequence>
<keyword evidence="3 5" id="KW-1133">Transmembrane helix</keyword>
<name>A0A2A9P516_OPHUN</name>
<dbReference type="STRING" id="268505.A0A2A9P516"/>
<dbReference type="PANTHER" id="PTHR11863">
    <property type="entry name" value="STEROL DESATURASE"/>
    <property type="match status" value="1"/>
</dbReference>
<evidence type="ECO:0000256" key="1">
    <source>
        <dbReference type="ARBA" id="ARBA00004370"/>
    </source>
</evidence>
<gene>
    <name evidence="7" type="ORF">XA68_17120</name>
</gene>
<evidence type="ECO:0000256" key="3">
    <source>
        <dbReference type="ARBA" id="ARBA00022989"/>
    </source>
</evidence>
<comment type="subcellular location">
    <subcellularLocation>
        <location evidence="1">Membrane</location>
    </subcellularLocation>
</comment>
<feature type="transmembrane region" description="Helical" evidence="5">
    <location>
        <begin position="191"/>
        <end position="212"/>
    </location>
</feature>
<feature type="domain" description="Fatty acid hydroxylase" evidence="6">
    <location>
        <begin position="122"/>
        <end position="248"/>
    </location>
</feature>
<reference evidence="7 8" key="1">
    <citation type="journal article" date="2015" name="BMC Genomics">
        <title>Gene expression during zombie ant biting behavior reflects the complexity underlying fungal parasitic behavioral manipulation.</title>
        <authorList>
            <person name="de Bekker C."/>
            <person name="Ohm R.A."/>
            <person name="Loreto R.G."/>
            <person name="Sebastian A."/>
            <person name="Albert I."/>
            <person name="Merrow M."/>
            <person name="Brachmann A."/>
            <person name="Hughes D.P."/>
        </authorList>
    </citation>
    <scope>NUCLEOTIDE SEQUENCE [LARGE SCALE GENOMIC DNA]</scope>
    <source>
        <strain evidence="7 8">SC16a</strain>
    </source>
</reference>
<evidence type="ECO:0000256" key="4">
    <source>
        <dbReference type="ARBA" id="ARBA00023136"/>
    </source>
</evidence>
<evidence type="ECO:0000256" key="2">
    <source>
        <dbReference type="ARBA" id="ARBA00022692"/>
    </source>
</evidence>
<reference evidence="7 8" key="2">
    <citation type="journal article" date="2017" name="Sci. Rep.">
        <title>Ant-infecting Ophiocordyceps genomes reveal a high diversity of potential behavioral manipulation genes and a possible major role for enterotoxins.</title>
        <authorList>
            <person name="de Bekker C."/>
            <person name="Ohm R.A."/>
            <person name="Evans H.C."/>
            <person name="Brachmann A."/>
            <person name="Hughes D.P."/>
        </authorList>
    </citation>
    <scope>NUCLEOTIDE SEQUENCE [LARGE SCALE GENOMIC DNA]</scope>
    <source>
        <strain evidence="7 8">SC16a</strain>
    </source>
</reference>
<dbReference type="InterPro" id="IPR050307">
    <property type="entry name" value="Sterol_Desaturase_Related"/>
</dbReference>
<feature type="transmembrane region" description="Helical" evidence="5">
    <location>
        <begin position="232"/>
        <end position="249"/>
    </location>
</feature>
<evidence type="ECO:0000256" key="5">
    <source>
        <dbReference type="SAM" id="Phobius"/>
    </source>
</evidence>
<dbReference type="GO" id="GO:0005506">
    <property type="term" value="F:iron ion binding"/>
    <property type="evidence" value="ECO:0007669"/>
    <property type="project" value="InterPro"/>
</dbReference>
<feature type="transmembrane region" description="Helical" evidence="5">
    <location>
        <begin position="76"/>
        <end position="98"/>
    </location>
</feature>
<dbReference type="GO" id="GO:0016020">
    <property type="term" value="C:membrane"/>
    <property type="evidence" value="ECO:0007669"/>
    <property type="project" value="UniProtKB-SubCell"/>
</dbReference>
<dbReference type="OrthoDB" id="408954at2759"/>
<proteinExistence type="predicted"/>
<dbReference type="AlphaFoldDB" id="A0A2A9P516"/>
<keyword evidence="2 5" id="KW-0812">Transmembrane</keyword>
<evidence type="ECO:0000259" key="6">
    <source>
        <dbReference type="Pfam" id="PF04116"/>
    </source>
</evidence>
<protein>
    <recommendedName>
        <fullName evidence="6">Fatty acid hydroxylase domain-containing protein</fullName>
    </recommendedName>
</protein>
<accession>A0A2A9P516</accession>
<feature type="transmembrane region" description="Helical" evidence="5">
    <location>
        <begin position="118"/>
        <end position="137"/>
    </location>
</feature>
<evidence type="ECO:0000313" key="8">
    <source>
        <dbReference type="Proteomes" id="UP000037136"/>
    </source>
</evidence>
<dbReference type="EMBL" id="LAZP02000671">
    <property type="protein sequence ID" value="PFH56071.1"/>
    <property type="molecule type" value="Genomic_DNA"/>
</dbReference>
<comment type="caution">
    <text evidence="7">The sequence shown here is derived from an EMBL/GenBank/DDBJ whole genome shotgun (WGS) entry which is preliminary data.</text>
</comment>
<dbReference type="GO" id="GO:0008610">
    <property type="term" value="P:lipid biosynthetic process"/>
    <property type="evidence" value="ECO:0007669"/>
    <property type="project" value="InterPro"/>
</dbReference>
<keyword evidence="4 5" id="KW-0472">Membrane</keyword>
<dbReference type="GO" id="GO:0016491">
    <property type="term" value="F:oxidoreductase activity"/>
    <property type="evidence" value="ECO:0007669"/>
    <property type="project" value="InterPro"/>
</dbReference>
<dbReference type="InterPro" id="IPR006694">
    <property type="entry name" value="Fatty_acid_hydroxylase"/>
</dbReference>
<keyword evidence="8" id="KW-1185">Reference proteome</keyword>